<proteinExistence type="predicted"/>
<dbReference type="GO" id="GO:0003677">
    <property type="term" value="F:DNA binding"/>
    <property type="evidence" value="ECO:0007669"/>
    <property type="project" value="InterPro"/>
</dbReference>
<organism evidence="2 3">
    <name type="scientific">Caloranaerobacter azorensis</name>
    <dbReference type="NCBI Taxonomy" id="116090"/>
    <lineage>
        <taxon>Bacteria</taxon>
        <taxon>Bacillati</taxon>
        <taxon>Bacillota</taxon>
        <taxon>Tissierellia</taxon>
        <taxon>Tissierellales</taxon>
        <taxon>Thermohalobacteraceae</taxon>
        <taxon>Caloranaerobacter</taxon>
    </lineage>
</organism>
<reference evidence="2 3" key="1">
    <citation type="submission" date="2020-02" db="EMBL/GenBank/DDBJ databases">
        <title>Thermophilic hydrogen producing bacteria, Caloranaerobacter azorensis.</title>
        <authorList>
            <person name="Baek K."/>
        </authorList>
    </citation>
    <scope>NUCLEOTIDE SEQUENCE [LARGE SCALE GENOMIC DNA]</scope>
    <source>
        <strain evidence="2 3">T3-1</strain>
    </source>
</reference>
<dbReference type="Gene3D" id="3.90.350.10">
    <property type="entry name" value="Transposase Inhibitor Protein From Tn5, Chain A, domain 1"/>
    <property type="match status" value="1"/>
</dbReference>
<dbReference type="GO" id="GO:0004803">
    <property type="term" value="F:transposase activity"/>
    <property type="evidence" value="ECO:0007669"/>
    <property type="project" value="InterPro"/>
</dbReference>
<accession>A0A6P1YD41</accession>
<sequence>MSYYNKLIYQIKRKINNFVDYICIDLNKTQYKFVFQMIYGLIEAQSVKLSNIAHCLKEEITLKKTIERLSRNLKSFNKQDSLFFNYTDLINKYIDNETVFCIDLSDIVKPNSTVLESLGKVKDGSTGKIEDGYNIFEIAALTPNHKMPLSVYSKLFSNKEDGFISKNTEVFEGLKYLSKTFGKRGIRALDRGFDNNEFFKYFIDNEETFVIRCKKNRSVIYKGKKENILSVVKKYKGKYKLSFKGKNGRMFNVKISYIPIQLPAFEDKELLLIAVYGFGNIPMMLITNMKSDDKRIAVAITKVYLLRWRIEEYFKFKKQQFNFEDIRVQKMDSIRNLNLLLTIVIGFIGILSEHQNESILIKEIKSIYSKAKFVYYQIADGIYDILHKSTTGINHLISKCKTKESQQLTLFEVFKIQDLSCFVV</sequence>
<dbReference type="KEGG" id="cazo:G3A45_07945"/>
<gene>
    <name evidence="2" type="ORF">G3A45_07945</name>
</gene>
<evidence type="ECO:0000313" key="3">
    <source>
        <dbReference type="Proteomes" id="UP000464452"/>
    </source>
</evidence>
<dbReference type="PANTHER" id="PTHR33258">
    <property type="entry name" value="TRANSPOSASE INSL FOR INSERTION SEQUENCE ELEMENT IS186A-RELATED"/>
    <property type="match status" value="1"/>
</dbReference>
<dbReference type="GO" id="GO:0006313">
    <property type="term" value="P:DNA transposition"/>
    <property type="evidence" value="ECO:0007669"/>
    <property type="project" value="InterPro"/>
</dbReference>
<dbReference type="AlphaFoldDB" id="A0A6P1YD41"/>
<name>A0A6P1YD41_9FIRM</name>
<evidence type="ECO:0000313" key="2">
    <source>
        <dbReference type="EMBL" id="QIB27220.1"/>
    </source>
</evidence>
<dbReference type="Pfam" id="PF01609">
    <property type="entry name" value="DDE_Tnp_1"/>
    <property type="match status" value="1"/>
</dbReference>
<feature type="domain" description="Transposase IS4-like" evidence="1">
    <location>
        <begin position="190"/>
        <end position="345"/>
    </location>
</feature>
<protein>
    <submittedName>
        <fullName evidence="2">Transposase</fullName>
    </submittedName>
</protein>
<dbReference type="Proteomes" id="UP000464452">
    <property type="component" value="Chromosome"/>
</dbReference>
<dbReference type="EMBL" id="CP048617">
    <property type="protein sequence ID" value="QIB27220.1"/>
    <property type="molecule type" value="Genomic_DNA"/>
</dbReference>
<evidence type="ECO:0000259" key="1">
    <source>
        <dbReference type="Pfam" id="PF01609"/>
    </source>
</evidence>
<dbReference type="RefSeq" id="WP_163235085.1">
    <property type="nucleotide sequence ID" value="NZ_CP048617.1"/>
</dbReference>
<dbReference type="PANTHER" id="PTHR33258:SF1">
    <property type="entry name" value="TRANSPOSASE INSL FOR INSERTION SEQUENCE ELEMENT IS186A-RELATED"/>
    <property type="match status" value="1"/>
</dbReference>
<dbReference type="InterPro" id="IPR012337">
    <property type="entry name" value="RNaseH-like_sf"/>
</dbReference>
<dbReference type="InterPro" id="IPR002559">
    <property type="entry name" value="Transposase_11"/>
</dbReference>
<dbReference type="SUPFAM" id="SSF53098">
    <property type="entry name" value="Ribonuclease H-like"/>
    <property type="match status" value="1"/>
</dbReference>